<protein>
    <recommendedName>
        <fullName evidence="4">Hepatoma-derived growth factor-related protein 2-like</fullName>
    </recommendedName>
</protein>
<sequence>MADFSYLSDSDDEKAVQELLSQAMDHSVLEQVAKINCSGFTDSDLPTHLETRFQKLKSFPATKPKSPNLTTDPKNLASSSFNSKLSSHKSLKPQLDNELKNSIRAKTESDSLSDDENVFQEEDPKEKKRLNPKLQSGFDFSPSKSSNSSRESAIFSPSKQNPDGKSGSKSKSQSGSALSRSDSWDISLDSLSPPQKTGCFLCSPKRVSRKKSKENRIGGASLDWGKNWTKNDEFLSDLSTFSTKEQQKMLKKAMKEEEKISREAEKIVKWAKQASARMDVLGIEDELSDHESKK</sequence>
<reference evidence="2 3" key="1">
    <citation type="submission" date="2024-02" db="EMBL/GenBank/DDBJ databases">
        <authorList>
            <person name="Vignale AGUSTIN F."/>
            <person name="Sosa J E."/>
            <person name="Modenutti C."/>
        </authorList>
    </citation>
    <scope>NUCLEOTIDE SEQUENCE [LARGE SCALE GENOMIC DNA]</scope>
</reference>
<feature type="region of interest" description="Disordered" evidence="1">
    <location>
        <begin position="57"/>
        <end position="201"/>
    </location>
</feature>
<dbReference type="AlphaFoldDB" id="A0ABC8RFE3"/>
<proteinExistence type="predicted"/>
<evidence type="ECO:0008006" key="4">
    <source>
        <dbReference type="Google" id="ProtNLM"/>
    </source>
</evidence>
<feature type="compositionally biased region" description="Low complexity" evidence="1">
    <location>
        <begin position="164"/>
        <end position="192"/>
    </location>
</feature>
<dbReference type="PANTHER" id="PTHR35692">
    <property type="entry name" value="F26F24.11"/>
    <property type="match status" value="1"/>
</dbReference>
<organism evidence="2 3">
    <name type="scientific">Ilex paraguariensis</name>
    <name type="common">yerba mate</name>
    <dbReference type="NCBI Taxonomy" id="185542"/>
    <lineage>
        <taxon>Eukaryota</taxon>
        <taxon>Viridiplantae</taxon>
        <taxon>Streptophyta</taxon>
        <taxon>Embryophyta</taxon>
        <taxon>Tracheophyta</taxon>
        <taxon>Spermatophyta</taxon>
        <taxon>Magnoliopsida</taxon>
        <taxon>eudicotyledons</taxon>
        <taxon>Gunneridae</taxon>
        <taxon>Pentapetalae</taxon>
        <taxon>asterids</taxon>
        <taxon>campanulids</taxon>
        <taxon>Aquifoliales</taxon>
        <taxon>Aquifoliaceae</taxon>
        <taxon>Ilex</taxon>
    </lineage>
</organism>
<dbReference type="PANTHER" id="PTHR35692:SF1">
    <property type="entry name" value="F26F24.11"/>
    <property type="match status" value="1"/>
</dbReference>
<accession>A0ABC8RFE3</accession>
<evidence type="ECO:0000256" key="1">
    <source>
        <dbReference type="SAM" id="MobiDB-lite"/>
    </source>
</evidence>
<comment type="caution">
    <text evidence="2">The sequence shown here is derived from an EMBL/GenBank/DDBJ whole genome shotgun (WGS) entry which is preliminary data.</text>
</comment>
<gene>
    <name evidence="2" type="ORF">ILEXP_LOCUS11409</name>
</gene>
<keyword evidence="3" id="KW-1185">Reference proteome</keyword>
<feature type="compositionally biased region" description="Low complexity" evidence="1">
    <location>
        <begin position="136"/>
        <end position="152"/>
    </location>
</feature>
<feature type="compositionally biased region" description="Basic and acidic residues" evidence="1">
    <location>
        <begin position="95"/>
        <end position="109"/>
    </location>
</feature>
<name>A0ABC8RFE3_9AQUA</name>
<evidence type="ECO:0000313" key="2">
    <source>
        <dbReference type="EMBL" id="CAK9143688.1"/>
    </source>
</evidence>
<evidence type="ECO:0000313" key="3">
    <source>
        <dbReference type="Proteomes" id="UP001642360"/>
    </source>
</evidence>
<feature type="compositionally biased region" description="Low complexity" evidence="1">
    <location>
        <begin position="74"/>
        <end position="85"/>
    </location>
</feature>
<dbReference type="Proteomes" id="UP001642360">
    <property type="component" value="Unassembled WGS sequence"/>
</dbReference>
<dbReference type="EMBL" id="CAUOFW020001325">
    <property type="protein sequence ID" value="CAK9143688.1"/>
    <property type="molecule type" value="Genomic_DNA"/>
</dbReference>
<feature type="compositionally biased region" description="Acidic residues" evidence="1">
    <location>
        <begin position="111"/>
        <end position="123"/>
    </location>
</feature>